<keyword evidence="1 4" id="KW-0238">DNA-binding</keyword>
<dbReference type="InterPro" id="IPR008422">
    <property type="entry name" value="KN_HD"/>
</dbReference>
<dbReference type="GO" id="GO:0006355">
    <property type="term" value="P:regulation of DNA-templated transcription"/>
    <property type="evidence" value="ECO:0007669"/>
    <property type="project" value="InterPro"/>
</dbReference>
<evidence type="ECO:0000313" key="7">
    <source>
        <dbReference type="EMBL" id="EFC38393.1"/>
    </source>
</evidence>
<feature type="compositionally biased region" description="Polar residues" evidence="5">
    <location>
        <begin position="170"/>
        <end position="183"/>
    </location>
</feature>
<evidence type="ECO:0000256" key="1">
    <source>
        <dbReference type="ARBA" id="ARBA00023125"/>
    </source>
</evidence>
<dbReference type="KEGG" id="ngr:NAEGRDRAFT_73864"/>
<feature type="domain" description="Homeobox" evidence="6">
    <location>
        <begin position="1"/>
        <end position="63"/>
    </location>
</feature>
<dbReference type="GeneID" id="8863549"/>
<evidence type="ECO:0000256" key="2">
    <source>
        <dbReference type="ARBA" id="ARBA00023155"/>
    </source>
</evidence>
<dbReference type="InterPro" id="IPR050224">
    <property type="entry name" value="TALE_homeobox"/>
</dbReference>
<dbReference type="RefSeq" id="XP_002671137.1">
    <property type="nucleotide sequence ID" value="XM_002671091.1"/>
</dbReference>
<dbReference type="PANTHER" id="PTHR11850">
    <property type="entry name" value="HOMEOBOX PROTEIN TRANSCRIPTION FACTORS"/>
    <property type="match status" value="1"/>
</dbReference>
<protein>
    <submittedName>
        <fullName evidence="7">Predicted protein</fullName>
    </submittedName>
</protein>
<gene>
    <name evidence="7" type="ORF">NAEGRDRAFT_73864</name>
</gene>
<evidence type="ECO:0000256" key="5">
    <source>
        <dbReference type="SAM" id="MobiDB-lite"/>
    </source>
</evidence>
<comment type="subcellular location">
    <subcellularLocation>
        <location evidence="4">Nucleus</location>
    </subcellularLocation>
</comment>
<evidence type="ECO:0000256" key="3">
    <source>
        <dbReference type="ARBA" id="ARBA00023242"/>
    </source>
</evidence>
<dbReference type="Gene3D" id="1.10.10.60">
    <property type="entry name" value="Homeodomain-like"/>
    <property type="match status" value="1"/>
</dbReference>
<reference evidence="7 8" key="1">
    <citation type="journal article" date="2010" name="Cell">
        <title>The genome of Naegleria gruberi illuminates early eukaryotic versatility.</title>
        <authorList>
            <person name="Fritz-Laylin L.K."/>
            <person name="Prochnik S.E."/>
            <person name="Ginger M.L."/>
            <person name="Dacks J.B."/>
            <person name="Carpenter M.L."/>
            <person name="Field M.C."/>
            <person name="Kuo A."/>
            <person name="Paredez A."/>
            <person name="Chapman J."/>
            <person name="Pham J."/>
            <person name="Shu S."/>
            <person name="Neupane R."/>
            <person name="Cipriano M."/>
            <person name="Mancuso J."/>
            <person name="Tu H."/>
            <person name="Salamov A."/>
            <person name="Lindquist E."/>
            <person name="Shapiro H."/>
            <person name="Lucas S."/>
            <person name="Grigoriev I.V."/>
            <person name="Cande W.Z."/>
            <person name="Fulton C."/>
            <person name="Rokhsar D.S."/>
            <person name="Dawson S.C."/>
        </authorList>
    </citation>
    <scope>NUCLEOTIDE SEQUENCE [LARGE SCALE GENOMIC DNA]</scope>
    <source>
        <strain evidence="7 8">NEG-M</strain>
    </source>
</reference>
<dbReference type="InterPro" id="IPR009057">
    <property type="entry name" value="Homeodomain-like_sf"/>
</dbReference>
<dbReference type="VEuPathDB" id="AmoebaDB:NAEGRDRAFT_73864"/>
<dbReference type="Proteomes" id="UP000006671">
    <property type="component" value="Unassembled WGS sequence"/>
</dbReference>
<accession>D2VXT2</accession>
<organism evidence="8">
    <name type="scientific">Naegleria gruberi</name>
    <name type="common">Amoeba</name>
    <dbReference type="NCBI Taxonomy" id="5762"/>
    <lineage>
        <taxon>Eukaryota</taxon>
        <taxon>Discoba</taxon>
        <taxon>Heterolobosea</taxon>
        <taxon>Tetramitia</taxon>
        <taxon>Eutetramitia</taxon>
        <taxon>Vahlkampfiidae</taxon>
        <taxon>Naegleria</taxon>
    </lineage>
</organism>
<dbReference type="Pfam" id="PF05920">
    <property type="entry name" value="Homeobox_KN"/>
    <property type="match status" value="1"/>
</dbReference>
<keyword evidence="8" id="KW-1185">Reference proteome</keyword>
<feature type="compositionally biased region" description="Acidic residues" evidence="5">
    <location>
        <begin position="144"/>
        <end position="169"/>
    </location>
</feature>
<proteinExistence type="predicted"/>
<keyword evidence="2 4" id="KW-0371">Homeobox</keyword>
<dbReference type="GO" id="GO:0005634">
    <property type="term" value="C:nucleus"/>
    <property type="evidence" value="ECO:0007669"/>
    <property type="project" value="UniProtKB-SubCell"/>
</dbReference>
<dbReference type="eggNOG" id="KOG0773">
    <property type="taxonomic scope" value="Eukaryota"/>
</dbReference>
<feature type="compositionally biased region" description="Polar residues" evidence="5">
    <location>
        <begin position="102"/>
        <end position="113"/>
    </location>
</feature>
<name>D2VXT2_NAEGR</name>
<dbReference type="SMART" id="SM00389">
    <property type="entry name" value="HOX"/>
    <property type="match status" value="1"/>
</dbReference>
<dbReference type="InterPro" id="IPR001356">
    <property type="entry name" value="HD"/>
</dbReference>
<dbReference type="PROSITE" id="PS50071">
    <property type="entry name" value="HOMEOBOX_2"/>
    <property type="match status" value="1"/>
</dbReference>
<feature type="DNA-binding region" description="Homeobox" evidence="4">
    <location>
        <begin position="3"/>
        <end position="64"/>
    </location>
</feature>
<dbReference type="EMBL" id="GG738908">
    <property type="protein sequence ID" value="EFC38393.1"/>
    <property type="molecule type" value="Genomic_DNA"/>
</dbReference>
<dbReference type="GO" id="GO:0003677">
    <property type="term" value="F:DNA binding"/>
    <property type="evidence" value="ECO:0007669"/>
    <property type="project" value="UniProtKB-UniRule"/>
</dbReference>
<feature type="compositionally biased region" description="Basic residues" evidence="5">
    <location>
        <begin position="129"/>
        <end position="138"/>
    </location>
</feature>
<evidence type="ECO:0000259" key="6">
    <source>
        <dbReference type="PROSITE" id="PS50071"/>
    </source>
</evidence>
<evidence type="ECO:0000256" key="4">
    <source>
        <dbReference type="PROSITE-ProRule" id="PRU00108"/>
    </source>
</evidence>
<keyword evidence="3 4" id="KW-0539">Nucleus</keyword>
<dbReference type="CDD" id="cd00086">
    <property type="entry name" value="homeodomain"/>
    <property type="match status" value="1"/>
</dbReference>
<dbReference type="SUPFAM" id="SSF46689">
    <property type="entry name" value="Homeodomain-like"/>
    <property type="match status" value="1"/>
</dbReference>
<evidence type="ECO:0000313" key="8">
    <source>
        <dbReference type="Proteomes" id="UP000006671"/>
    </source>
</evidence>
<dbReference type="OMA" id="MKSINNW"/>
<feature type="region of interest" description="Disordered" evidence="5">
    <location>
        <begin position="99"/>
        <end position="189"/>
    </location>
</feature>
<dbReference type="AlphaFoldDB" id="D2VXT2"/>
<feature type="compositionally biased region" description="Low complexity" evidence="5">
    <location>
        <begin position="114"/>
        <end position="128"/>
    </location>
</feature>
<sequence length="210" mass="24043">MSEAQKRTLPKEAVEQLKEWLYDHLFHPYPSDAQKNQLSNQTSLEMKSINNWFINARRRLVRPLLDKVLAAYKKSNPNTPRNKDNDLIRELSDEGKLGTWARSVSSSGHSIDMSNNSSSGGRSPPAKSSRPRRTRQTRKVNVESDSESEDEVETEDDEDEYKMDVDEDTSTTNDEQSDMSYSESEFEIENEDVQAANTLVKIKMTVDFDS</sequence>
<dbReference type="OrthoDB" id="10056939at2759"/>
<dbReference type="STRING" id="5762.D2VXT2"/>
<dbReference type="InParanoid" id="D2VXT2"/>